<evidence type="ECO:0000313" key="3">
    <source>
        <dbReference type="EMBL" id="KAK2112437.1"/>
    </source>
</evidence>
<feature type="region of interest" description="Disordered" evidence="1">
    <location>
        <begin position="30"/>
        <end position="84"/>
    </location>
</feature>
<dbReference type="Proteomes" id="UP001266305">
    <property type="component" value="Unassembled WGS sequence"/>
</dbReference>
<name>A0ABQ9VT16_SAGOE</name>
<feature type="compositionally biased region" description="Basic and acidic residues" evidence="1">
    <location>
        <begin position="37"/>
        <end position="47"/>
    </location>
</feature>
<sequence length="84" mass="8908">MQTCPLAFLSHISQALGALLLLAASLNTQNEGSHLSAGERRARQDHGRGKRGGLRLGPDTTRPLIMTDSADPGPGHVELGCPRR</sequence>
<keyword evidence="2" id="KW-0732">Signal</keyword>
<accession>A0ABQ9VT16</accession>
<gene>
    <name evidence="3" type="ORF">P7K49_012184</name>
</gene>
<evidence type="ECO:0000256" key="2">
    <source>
        <dbReference type="SAM" id="SignalP"/>
    </source>
</evidence>
<keyword evidence="4" id="KW-1185">Reference proteome</keyword>
<feature type="signal peptide" evidence="2">
    <location>
        <begin position="1"/>
        <end position="17"/>
    </location>
</feature>
<feature type="chain" id="PRO_5047363526" evidence="2">
    <location>
        <begin position="18"/>
        <end position="84"/>
    </location>
</feature>
<comment type="caution">
    <text evidence="3">The sequence shown here is derived from an EMBL/GenBank/DDBJ whole genome shotgun (WGS) entry which is preliminary data.</text>
</comment>
<evidence type="ECO:0000313" key="4">
    <source>
        <dbReference type="Proteomes" id="UP001266305"/>
    </source>
</evidence>
<evidence type="ECO:0000256" key="1">
    <source>
        <dbReference type="SAM" id="MobiDB-lite"/>
    </source>
</evidence>
<organism evidence="3 4">
    <name type="scientific">Saguinus oedipus</name>
    <name type="common">Cotton-top tamarin</name>
    <name type="synonym">Oedipomidas oedipus</name>
    <dbReference type="NCBI Taxonomy" id="9490"/>
    <lineage>
        <taxon>Eukaryota</taxon>
        <taxon>Metazoa</taxon>
        <taxon>Chordata</taxon>
        <taxon>Craniata</taxon>
        <taxon>Vertebrata</taxon>
        <taxon>Euteleostomi</taxon>
        <taxon>Mammalia</taxon>
        <taxon>Eutheria</taxon>
        <taxon>Euarchontoglires</taxon>
        <taxon>Primates</taxon>
        <taxon>Haplorrhini</taxon>
        <taxon>Platyrrhini</taxon>
        <taxon>Cebidae</taxon>
        <taxon>Callitrichinae</taxon>
        <taxon>Saguinus</taxon>
    </lineage>
</organism>
<reference evidence="3 4" key="1">
    <citation type="submission" date="2023-05" db="EMBL/GenBank/DDBJ databases">
        <title>B98-5 Cell Line De Novo Hybrid Assembly: An Optical Mapping Approach.</title>
        <authorList>
            <person name="Kananen K."/>
            <person name="Auerbach J.A."/>
            <person name="Kautto E."/>
            <person name="Blachly J.S."/>
        </authorList>
    </citation>
    <scope>NUCLEOTIDE SEQUENCE [LARGE SCALE GENOMIC DNA]</scope>
    <source>
        <strain evidence="3">B95-8</strain>
        <tissue evidence="3">Cell line</tissue>
    </source>
</reference>
<dbReference type="EMBL" id="JASSZA010000005">
    <property type="protein sequence ID" value="KAK2112437.1"/>
    <property type="molecule type" value="Genomic_DNA"/>
</dbReference>
<protein>
    <submittedName>
        <fullName evidence="3">Uncharacterized protein</fullName>
    </submittedName>
</protein>
<proteinExistence type="predicted"/>